<proteinExistence type="predicted"/>
<keyword evidence="2" id="KW-1185">Reference proteome</keyword>
<name>A0ACD1AI51_9FIRM</name>
<evidence type="ECO:0000313" key="1">
    <source>
        <dbReference type="EMBL" id="QOX65983.1"/>
    </source>
</evidence>
<accession>A0ACD1AI51</accession>
<dbReference type="Proteomes" id="UP000594014">
    <property type="component" value="Chromosome"/>
</dbReference>
<reference evidence="1" key="1">
    <citation type="submission" date="2019-08" db="EMBL/GenBank/DDBJ databases">
        <title>Genome sequence of Clostridiales bacterium MT110.</title>
        <authorList>
            <person name="Cao J."/>
        </authorList>
    </citation>
    <scope>NUCLEOTIDE SEQUENCE</scope>
    <source>
        <strain evidence="1">MT110</strain>
    </source>
</reference>
<sequence length="145" mass="16449">MSLMTIIIFIQVIMRYVMANSLVWSEELARYLFIWLIYMGISYGAKIMKHIKIEAALGMFPKKIRPLVVILGDVLFLGFSIFIAYTAFTVVQKQLVLGQTSPAMQMPMWVIYAAPMVGFSLTAIRQIQTILFRVKEMNSGGELDG</sequence>
<evidence type="ECO:0000313" key="2">
    <source>
        <dbReference type="Proteomes" id="UP000594014"/>
    </source>
</evidence>
<protein>
    <submittedName>
        <fullName evidence="1">TRAP transporter small permease</fullName>
    </submittedName>
</protein>
<organism evidence="1 2">
    <name type="scientific">Anoxybacterium hadale</name>
    <dbReference type="NCBI Taxonomy" id="3408580"/>
    <lineage>
        <taxon>Bacteria</taxon>
        <taxon>Bacillati</taxon>
        <taxon>Bacillota</taxon>
        <taxon>Clostridia</taxon>
        <taxon>Peptostreptococcales</taxon>
        <taxon>Anaerovoracaceae</taxon>
        <taxon>Anoxybacterium</taxon>
    </lineage>
</organism>
<gene>
    <name evidence="1" type="ORF">FRZ06_16730</name>
</gene>
<dbReference type="EMBL" id="CP042469">
    <property type="protein sequence ID" value="QOX65983.1"/>
    <property type="molecule type" value="Genomic_DNA"/>
</dbReference>